<feature type="transmembrane region" description="Helical" evidence="7">
    <location>
        <begin position="261"/>
        <end position="282"/>
    </location>
</feature>
<dbReference type="Proteomes" id="UP001501570">
    <property type="component" value="Unassembled WGS sequence"/>
</dbReference>
<evidence type="ECO:0000256" key="4">
    <source>
        <dbReference type="ARBA" id="ARBA00022692"/>
    </source>
</evidence>
<keyword evidence="2 7" id="KW-0813">Transport</keyword>
<feature type="transmembrane region" description="Helical" evidence="7">
    <location>
        <begin position="127"/>
        <end position="149"/>
    </location>
</feature>
<dbReference type="PANTHER" id="PTHR43744:SF12">
    <property type="entry name" value="ABC TRANSPORTER PERMEASE PROTEIN MG189-RELATED"/>
    <property type="match status" value="1"/>
</dbReference>
<dbReference type="RefSeq" id="WP_345634452.1">
    <property type="nucleotide sequence ID" value="NZ_BAABJQ010000019.1"/>
</dbReference>
<dbReference type="InterPro" id="IPR000515">
    <property type="entry name" value="MetI-like"/>
</dbReference>
<evidence type="ECO:0000256" key="2">
    <source>
        <dbReference type="ARBA" id="ARBA00022448"/>
    </source>
</evidence>
<gene>
    <name evidence="9" type="ORF">GCM10023322_55430</name>
</gene>
<name>A0ABP9SC16_9ACTN</name>
<comment type="subcellular location">
    <subcellularLocation>
        <location evidence="1 7">Cell membrane</location>
        <topology evidence="1 7">Multi-pass membrane protein</topology>
    </subcellularLocation>
</comment>
<dbReference type="SUPFAM" id="SSF161098">
    <property type="entry name" value="MetI-like"/>
    <property type="match status" value="1"/>
</dbReference>
<evidence type="ECO:0000256" key="6">
    <source>
        <dbReference type="ARBA" id="ARBA00023136"/>
    </source>
</evidence>
<evidence type="ECO:0000256" key="5">
    <source>
        <dbReference type="ARBA" id="ARBA00022989"/>
    </source>
</evidence>
<evidence type="ECO:0000313" key="9">
    <source>
        <dbReference type="EMBL" id="GAA5193431.1"/>
    </source>
</evidence>
<accession>A0ABP9SC16</accession>
<keyword evidence="6 7" id="KW-0472">Membrane</keyword>
<feature type="transmembrane region" description="Helical" evidence="7">
    <location>
        <begin position="201"/>
        <end position="223"/>
    </location>
</feature>
<proteinExistence type="inferred from homology"/>
<reference evidence="10" key="1">
    <citation type="journal article" date="2019" name="Int. J. Syst. Evol. Microbiol.">
        <title>The Global Catalogue of Microorganisms (GCM) 10K type strain sequencing project: providing services to taxonomists for standard genome sequencing and annotation.</title>
        <authorList>
            <consortium name="The Broad Institute Genomics Platform"/>
            <consortium name="The Broad Institute Genome Sequencing Center for Infectious Disease"/>
            <person name="Wu L."/>
            <person name="Ma J."/>
        </authorList>
    </citation>
    <scope>NUCLEOTIDE SEQUENCE [LARGE SCALE GENOMIC DNA]</scope>
    <source>
        <strain evidence="10">JCM 18304</strain>
    </source>
</reference>
<dbReference type="EMBL" id="BAABJQ010000019">
    <property type="protein sequence ID" value="GAA5193431.1"/>
    <property type="molecule type" value="Genomic_DNA"/>
</dbReference>
<evidence type="ECO:0000256" key="1">
    <source>
        <dbReference type="ARBA" id="ARBA00004651"/>
    </source>
</evidence>
<dbReference type="Gene3D" id="1.10.3720.10">
    <property type="entry name" value="MetI-like"/>
    <property type="match status" value="1"/>
</dbReference>
<keyword evidence="3" id="KW-1003">Cell membrane</keyword>
<evidence type="ECO:0000259" key="8">
    <source>
        <dbReference type="PROSITE" id="PS50928"/>
    </source>
</evidence>
<keyword evidence="4 7" id="KW-0812">Transmembrane</keyword>
<evidence type="ECO:0000256" key="3">
    <source>
        <dbReference type="ARBA" id="ARBA00022475"/>
    </source>
</evidence>
<organism evidence="9 10">
    <name type="scientific">Rugosimonospora acidiphila</name>
    <dbReference type="NCBI Taxonomy" id="556531"/>
    <lineage>
        <taxon>Bacteria</taxon>
        <taxon>Bacillati</taxon>
        <taxon>Actinomycetota</taxon>
        <taxon>Actinomycetes</taxon>
        <taxon>Micromonosporales</taxon>
        <taxon>Micromonosporaceae</taxon>
        <taxon>Rugosimonospora</taxon>
    </lineage>
</organism>
<dbReference type="InterPro" id="IPR035906">
    <property type="entry name" value="MetI-like_sf"/>
</dbReference>
<dbReference type="CDD" id="cd06261">
    <property type="entry name" value="TM_PBP2"/>
    <property type="match status" value="1"/>
</dbReference>
<evidence type="ECO:0000256" key="7">
    <source>
        <dbReference type="RuleBase" id="RU363032"/>
    </source>
</evidence>
<keyword evidence="5 7" id="KW-1133">Transmembrane helix</keyword>
<evidence type="ECO:0000313" key="10">
    <source>
        <dbReference type="Proteomes" id="UP001501570"/>
    </source>
</evidence>
<feature type="domain" description="ABC transmembrane type-1" evidence="8">
    <location>
        <begin position="89"/>
        <end position="282"/>
    </location>
</feature>
<feature type="transmembrane region" description="Helical" evidence="7">
    <location>
        <begin position="161"/>
        <end position="180"/>
    </location>
</feature>
<comment type="similarity">
    <text evidence="7">Belongs to the binding-protein-dependent transport system permease family.</text>
</comment>
<keyword evidence="10" id="KW-1185">Reference proteome</keyword>
<sequence>MTAISTRAATARTRRRRRGRVRRVTPGIIVSYVLAILYALALVLPLYWLLISAFKSRIETVSRPFTPTFSSGIGHFRDVWSLLDLGTALLNSLYITAVALALTLVIAVPAAYALARAGGRVATAVERLYALGFLIPGFAALVPTLLLAIKLDMFNTREFMILYLPGSAQPLAVILLTQFMRTVPPALEETAMMDGAGRLRILLRVYLPLIVPGIATVAILNFISYWNDYLYTLVIVGVDPGLRTVQVALPTLLGNQSITDYGLLCAGTVISVLPVFLVYAVLNRRMENALVQGAIKG</sequence>
<dbReference type="Pfam" id="PF00528">
    <property type="entry name" value="BPD_transp_1"/>
    <property type="match status" value="1"/>
</dbReference>
<feature type="transmembrane region" description="Helical" evidence="7">
    <location>
        <begin position="93"/>
        <end position="115"/>
    </location>
</feature>
<dbReference type="PROSITE" id="PS50928">
    <property type="entry name" value="ABC_TM1"/>
    <property type="match status" value="1"/>
</dbReference>
<comment type="caution">
    <text evidence="9">The sequence shown here is derived from an EMBL/GenBank/DDBJ whole genome shotgun (WGS) entry which is preliminary data.</text>
</comment>
<feature type="transmembrane region" description="Helical" evidence="7">
    <location>
        <begin position="24"/>
        <end position="50"/>
    </location>
</feature>
<dbReference type="PANTHER" id="PTHR43744">
    <property type="entry name" value="ABC TRANSPORTER PERMEASE PROTEIN MG189-RELATED-RELATED"/>
    <property type="match status" value="1"/>
</dbReference>
<protein>
    <submittedName>
        <fullName evidence="9">Carbohydrate ABC transporter permease</fullName>
    </submittedName>
</protein>